<evidence type="ECO:0000313" key="2">
    <source>
        <dbReference type="Proteomes" id="UP000663873"/>
    </source>
</evidence>
<reference evidence="1" key="1">
    <citation type="submission" date="2021-02" db="EMBL/GenBank/DDBJ databases">
        <authorList>
            <person name="Nowell W R."/>
        </authorList>
    </citation>
    <scope>NUCLEOTIDE SEQUENCE</scope>
</reference>
<accession>A0A821XMH6</accession>
<dbReference type="Proteomes" id="UP000663873">
    <property type="component" value="Unassembled WGS sequence"/>
</dbReference>
<proteinExistence type="predicted"/>
<protein>
    <submittedName>
        <fullName evidence="1">Uncharacterized protein</fullName>
    </submittedName>
</protein>
<dbReference type="AlphaFoldDB" id="A0A821XMH6"/>
<keyword evidence="2" id="KW-1185">Reference proteome</keyword>
<gene>
    <name evidence="1" type="ORF">UJA718_LOCUS47528</name>
</gene>
<sequence>MGVPSNPSASTGTVAKWDSRFAGHVPHNSSYYSKCILGGILACGLTHTAICPL</sequence>
<evidence type="ECO:0000313" key="1">
    <source>
        <dbReference type="EMBL" id="CAF4946001.1"/>
    </source>
</evidence>
<feature type="non-terminal residue" evidence="1">
    <location>
        <position position="53"/>
    </location>
</feature>
<name>A0A821XMH6_9BILA</name>
<comment type="caution">
    <text evidence="1">The sequence shown here is derived from an EMBL/GenBank/DDBJ whole genome shotgun (WGS) entry which is preliminary data.</text>
</comment>
<organism evidence="1 2">
    <name type="scientific">Rotaria socialis</name>
    <dbReference type="NCBI Taxonomy" id="392032"/>
    <lineage>
        <taxon>Eukaryota</taxon>
        <taxon>Metazoa</taxon>
        <taxon>Spiralia</taxon>
        <taxon>Gnathifera</taxon>
        <taxon>Rotifera</taxon>
        <taxon>Eurotatoria</taxon>
        <taxon>Bdelloidea</taxon>
        <taxon>Philodinida</taxon>
        <taxon>Philodinidae</taxon>
        <taxon>Rotaria</taxon>
    </lineage>
</organism>
<dbReference type="EMBL" id="CAJOBP010090562">
    <property type="protein sequence ID" value="CAF4946001.1"/>
    <property type="molecule type" value="Genomic_DNA"/>
</dbReference>